<dbReference type="Proteomes" id="UP001201873">
    <property type="component" value="Unassembled WGS sequence"/>
</dbReference>
<sequence>MTNLKAAVRALSVERPGRFLRCPVRVESAAVVSPSFQRVTLVADGFAGYTEQLPADAFRLFPGGVEEPVAGSAAGAVDPGVSRAFTVRSFDPAANRLVFDAHVHHGGLTARWLDGAADGGTAELIGMRVEFVPGPIAARVADTVLLLADLSGLPAVAAILTALSPDQSATVVISGAVAGDQPLLPARPGDDVRWVPAGGLVDAVGGLPRPSGVAAGWVASEAGEVRAIRRLLLDELGVDRTQLHAAAYWKRGSSFDDLDAQNARRYAEAIAAGHDVTDPAVLEELAFS</sequence>
<dbReference type="Pfam" id="PF04954">
    <property type="entry name" value="SIP"/>
    <property type="match status" value="1"/>
</dbReference>
<evidence type="ECO:0000313" key="4">
    <source>
        <dbReference type="Proteomes" id="UP001201873"/>
    </source>
</evidence>
<dbReference type="RefSeq" id="WP_248822949.1">
    <property type="nucleotide sequence ID" value="NZ_JALKFT010000001.1"/>
</dbReference>
<protein>
    <submittedName>
        <fullName evidence="3">Siderophore-interacting protein</fullName>
    </submittedName>
</protein>
<dbReference type="CDD" id="cd06193">
    <property type="entry name" value="siderophore_interacting"/>
    <property type="match status" value="1"/>
</dbReference>
<evidence type="ECO:0000259" key="2">
    <source>
        <dbReference type="Pfam" id="PF08021"/>
    </source>
</evidence>
<proteinExistence type="predicted"/>
<dbReference type="Gene3D" id="3.40.50.80">
    <property type="entry name" value="Nucleotide-binding domain of ferredoxin-NADP reductase (FNR) module"/>
    <property type="match status" value="1"/>
</dbReference>
<evidence type="ECO:0000259" key="1">
    <source>
        <dbReference type="Pfam" id="PF04954"/>
    </source>
</evidence>
<dbReference type="PANTHER" id="PTHR30157:SF0">
    <property type="entry name" value="NADPH-DEPENDENT FERRIC-CHELATE REDUCTASE"/>
    <property type="match status" value="1"/>
</dbReference>
<name>A0ABT0JRT9_9ACTN</name>
<dbReference type="InterPro" id="IPR007037">
    <property type="entry name" value="SIP_rossman_dom"/>
</dbReference>
<feature type="domain" description="SIP-like Rossmann fold" evidence="1">
    <location>
        <begin position="141"/>
        <end position="252"/>
    </location>
</feature>
<dbReference type="Gene3D" id="2.40.30.10">
    <property type="entry name" value="Translation factors"/>
    <property type="match status" value="1"/>
</dbReference>
<dbReference type="InterPro" id="IPR013113">
    <property type="entry name" value="SIP_FAD-bd"/>
</dbReference>
<accession>A0ABT0JRT9</accession>
<dbReference type="Pfam" id="PF08021">
    <property type="entry name" value="FAD_binding_9"/>
    <property type="match status" value="1"/>
</dbReference>
<dbReference type="InterPro" id="IPR039261">
    <property type="entry name" value="FNR_nucleotide-bd"/>
</dbReference>
<organism evidence="3 4">
    <name type="scientific">Frankia umida</name>
    <dbReference type="NCBI Taxonomy" id="573489"/>
    <lineage>
        <taxon>Bacteria</taxon>
        <taxon>Bacillati</taxon>
        <taxon>Actinomycetota</taxon>
        <taxon>Actinomycetes</taxon>
        <taxon>Frankiales</taxon>
        <taxon>Frankiaceae</taxon>
        <taxon>Frankia</taxon>
    </lineage>
</organism>
<reference evidence="3 4" key="1">
    <citation type="submission" date="2022-04" db="EMBL/GenBank/DDBJ databases">
        <title>Genome diversity in the genus Frankia.</title>
        <authorList>
            <person name="Carlos-Shanley C."/>
            <person name="Hahn D."/>
        </authorList>
    </citation>
    <scope>NUCLEOTIDE SEQUENCE [LARGE SCALE GENOMIC DNA]</scope>
    <source>
        <strain evidence="3 4">Ag45/Mut15</strain>
    </source>
</reference>
<keyword evidence="4" id="KW-1185">Reference proteome</keyword>
<dbReference type="EMBL" id="JALKFT010000001">
    <property type="protein sequence ID" value="MCK9874247.1"/>
    <property type="molecule type" value="Genomic_DNA"/>
</dbReference>
<dbReference type="PANTHER" id="PTHR30157">
    <property type="entry name" value="FERRIC REDUCTASE, NADPH-DEPENDENT"/>
    <property type="match status" value="1"/>
</dbReference>
<gene>
    <name evidence="3" type="ORF">MXD59_00335</name>
</gene>
<evidence type="ECO:0000313" key="3">
    <source>
        <dbReference type="EMBL" id="MCK9874247.1"/>
    </source>
</evidence>
<comment type="caution">
    <text evidence="3">The sequence shown here is derived from an EMBL/GenBank/DDBJ whole genome shotgun (WGS) entry which is preliminary data.</text>
</comment>
<dbReference type="InterPro" id="IPR039374">
    <property type="entry name" value="SIP_fam"/>
</dbReference>
<feature type="domain" description="Siderophore-interacting FAD-binding" evidence="2">
    <location>
        <begin position="26"/>
        <end position="126"/>
    </location>
</feature>